<dbReference type="Pfam" id="PF14501">
    <property type="entry name" value="HATPase_c_5"/>
    <property type="match status" value="1"/>
</dbReference>
<sequence>MVFVDSFSYFFKELFDLLLFLFMIGLLTNIRKKSFYFALLIFLFPLTLISVTDALLTGIALISLIVILRFKSWRKEPEAKFNELLGLLLSLTIYCVVPLFSSIIVSRIFKPEFNVLNEHGSLLVAILIGLDWILSIIISLTIKSKVMKNSIPSEEAKVYCMQLGIFLTFVYLFGEVLRRMQILGIFQIIMIGFLVAQFSVTMYFTYLTLKKNHEKTELSNLKEQMEMMRVYTADIERNYQELRKFRHDYKNMLLGLKAMQNESTIDAGYLNKMIDYSHQMIDNSVMRFSGLSSLNVDSVKSLMIAKLIHAEQSGIEVNFECLFPIANINMDEIKLVRILGILIDNAVEAAIESEEKKMNILFIDSTDSLEISIENSFLGKLPSLSEMKKLGFSKKGKNRGLGLSNAQDIITATKQADLAHYSNLGMFVSTLTIRKSE</sequence>
<evidence type="ECO:0000256" key="1">
    <source>
        <dbReference type="SAM" id="Phobius"/>
    </source>
</evidence>
<reference evidence="3" key="1">
    <citation type="journal article" date="2014" name="Appl. Environ. Microbiol.">
        <title>Gene Cluster Responsible for Secretion of and Immunity to Multiple Bacteriocins, the NKR-5-3 Enterocins.</title>
        <authorList>
            <person name="Ishibashi N."/>
            <person name="Himeno K."/>
            <person name="Masuda Y."/>
            <person name="Perez R.H."/>
            <person name="Iwatani S."/>
            <person name="Zendo T."/>
            <person name="Wilaipun P."/>
            <person name="Leelawatcharamas V."/>
            <person name="Nakayama J."/>
            <person name="Sonomoto K."/>
        </authorList>
    </citation>
    <scope>NUCLEOTIDE SEQUENCE</scope>
    <source>
        <strain evidence="3">NKR-5-3</strain>
    </source>
</reference>
<evidence type="ECO:0000259" key="2">
    <source>
        <dbReference type="Pfam" id="PF14501"/>
    </source>
</evidence>
<evidence type="ECO:0000313" key="3">
    <source>
        <dbReference type="EMBL" id="BAP39809.1"/>
    </source>
</evidence>
<name>A0A077LCL6_ENTFC</name>
<feature type="transmembrane region" description="Helical" evidence="1">
    <location>
        <begin position="185"/>
        <end position="209"/>
    </location>
</feature>
<gene>
    <name evidence="3" type="primary">enkK</name>
</gene>
<protein>
    <submittedName>
        <fullName evidence="3">Histidine Kinase</fullName>
    </submittedName>
</protein>
<dbReference type="EMBL" id="AB908994">
    <property type="protein sequence ID" value="BAP39809.1"/>
    <property type="molecule type" value="Genomic_DNA"/>
</dbReference>
<feature type="transmembrane region" description="Helical" evidence="1">
    <location>
        <begin position="121"/>
        <end position="144"/>
    </location>
</feature>
<feature type="transmembrane region" description="Helical" evidence="1">
    <location>
        <begin position="156"/>
        <end position="173"/>
    </location>
</feature>
<feature type="transmembrane region" description="Helical" evidence="1">
    <location>
        <begin position="6"/>
        <end position="27"/>
    </location>
</feature>
<dbReference type="PANTHER" id="PTHR40448">
    <property type="entry name" value="TWO-COMPONENT SENSOR HISTIDINE KINASE"/>
    <property type="match status" value="1"/>
</dbReference>
<keyword evidence="3" id="KW-0808">Transferase</keyword>
<dbReference type="GO" id="GO:0016301">
    <property type="term" value="F:kinase activity"/>
    <property type="evidence" value="ECO:0007669"/>
    <property type="project" value="UniProtKB-KW"/>
</dbReference>
<organism evidence="3">
    <name type="scientific">Enterococcus faecium</name>
    <name type="common">Streptococcus faecium</name>
    <dbReference type="NCBI Taxonomy" id="1352"/>
    <lineage>
        <taxon>Bacteria</taxon>
        <taxon>Bacillati</taxon>
        <taxon>Bacillota</taxon>
        <taxon>Bacilli</taxon>
        <taxon>Lactobacillales</taxon>
        <taxon>Enterococcaceae</taxon>
        <taxon>Enterococcus</taxon>
    </lineage>
</organism>
<keyword evidence="3" id="KW-0418">Kinase</keyword>
<dbReference type="Gene3D" id="3.30.565.10">
    <property type="entry name" value="Histidine kinase-like ATPase, C-terminal domain"/>
    <property type="match status" value="1"/>
</dbReference>
<feature type="domain" description="Sensor histidine kinase NatK-like C-terminal" evidence="2">
    <location>
        <begin position="332"/>
        <end position="433"/>
    </location>
</feature>
<feature type="transmembrane region" description="Helical" evidence="1">
    <location>
        <begin position="84"/>
        <end position="109"/>
    </location>
</feature>
<dbReference type="InterPro" id="IPR036890">
    <property type="entry name" value="HATPase_C_sf"/>
</dbReference>
<keyword evidence="1" id="KW-0472">Membrane</keyword>
<dbReference type="GO" id="GO:0042802">
    <property type="term" value="F:identical protein binding"/>
    <property type="evidence" value="ECO:0007669"/>
    <property type="project" value="TreeGrafter"/>
</dbReference>
<keyword evidence="1" id="KW-0812">Transmembrane</keyword>
<feature type="transmembrane region" description="Helical" evidence="1">
    <location>
        <begin position="34"/>
        <end position="49"/>
    </location>
</feature>
<dbReference type="AlphaFoldDB" id="A0A077LCL6"/>
<accession>A0A077LCL6</accession>
<dbReference type="SUPFAM" id="SSF55874">
    <property type="entry name" value="ATPase domain of HSP90 chaperone/DNA topoisomerase II/histidine kinase"/>
    <property type="match status" value="1"/>
</dbReference>
<proteinExistence type="predicted"/>
<dbReference type="InterPro" id="IPR032834">
    <property type="entry name" value="NatK-like_C"/>
</dbReference>
<dbReference type="PANTHER" id="PTHR40448:SF1">
    <property type="entry name" value="TWO-COMPONENT SENSOR HISTIDINE KINASE"/>
    <property type="match status" value="1"/>
</dbReference>
<keyword evidence="1" id="KW-1133">Transmembrane helix</keyword>